<dbReference type="AlphaFoldDB" id="A0A1Y2EYQ8"/>
<proteinExistence type="predicted"/>
<dbReference type="PANTHER" id="PTHR21490">
    <property type="entry name" value="ENKURIN-RELATED"/>
    <property type="match status" value="1"/>
</dbReference>
<evidence type="ECO:0000259" key="7">
    <source>
        <dbReference type="PROSITE" id="PS51665"/>
    </source>
</evidence>
<accession>A0A1Y2EYQ8</accession>
<dbReference type="PANTHER" id="PTHR21490:SF2">
    <property type="entry name" value="ENKURIN DOMAIN-CONTAINING PROTEIN 1"/>
    <property type="match status" value="1"/>
</dbReference>
<keyword evidence="5" id="KW-0966">Cell projection</keyword>
<evidence type="ECO:0000256" key="4">
    <source>
        <dbReference type="ARBA" id="ARBA00023212"/>
    </source>
</evidence>
<name>A0A1Y2EYQ8_9FUNG</name>
<comment type="caution">
    <text evidence="8">The sequence shown here is derived from an EMBL/GenBank/DDBJ whole genome shotgun (WGS) entry which is preliminary data.</text>
</comment>
<protein>
    <recommendedName>
        <fullName evidence="7">Enkurin domain-containing protein</fullName>
    </recommendedName>
</protein>
<feature type="domain" description="Enkurin" evidence="7">
    <location>
        <begin position="184"/>
        <end position="276"/>
    </location>
</feature>
<feature type="region of interest" description="Disordered" evidence="6">
    <location>
        <begin position="133"/>
        <end position="174"/>
    </location>
</feature>
<keyword evidence="4" id="KW-0206">Cytoskeleton</keyword>
<dbReference type="PROSITE" id="PS51665">
    <property type="entry name" value="ENKURIN"/>
    <property type="match status" value="1"/>
</dbReference>
<comment type="subcellular location">
    <subcellularLocation>
        <location evidence="1">Cell projection</location>
        <location evidence="1">Cilium</location>
    </subcellularLocation>
    <subcellularLocation>
        <location evidence="2">Cytoplasm</location>
        <location evidence="2">Cytoskeleton</location>
    </subcellularLocation>
</comment>
<evidence type="ECO:0000313" key="9">
    <source>
        <dbReference type="Proteomes" id="UP000193920"/>
    </source>
</evidence>
<dbReference type="STRING" id="1754190.A0A1Y2EYQ8"/>
<dbReference type="GO" id="GO:0005881">
    <property type="term" value="C:cytoplasmic microtubule"/>
    <property type="evidence" value="ECO:0007669"/>
    <property type="project" value="TreeGrafter"/>
</dbReference>
<evidence type="ECO:0000313" key="8">
    <source>
        <dbReference type="EMBL" id="ORY75895.1"/>
    </source>
</evidence>
<dbReference type="EMBL" id="MCOG01000024">
    <property type="protein sequence ID" value="ORY75895.1"/>
    <property type="molecule type" value="Genomic_DNA"/>
</dbReference>
<gene>
    <name evidence="8" type="ORF">LY90DRAFT_665770</name>
</gene>
<dbReference type="GO" id="GO:0005929">
    <property type="term" value="C:cilium"/>
    <property type="evidence" value="ECO:0007669"/>
    <property type="project" value="UniProtKB-SubCell"/>
</dbReference>
<evidence type="ECO:0000256" key="2">
    <source>
        <dbReference type="ARBA" id="ARBA00004245"/>
    </source>
</evidence>
<evidence type="ECO:0000256" key="6">
    <source>
        <dbReference type="SAM" id="MobiDB-lite"/>
    </source>
</evidence>
<dbReference type="InterPro" id="IPR027012">
    <property type="entry name" value="Enkurin_dom"/>
</dbReference>
<dbReference type="Pfam" id="PF13864">
    <property type="entry name" value="Enkurin"/>
    <property type="match status" value="1"/>
</dbReference>
<feature type="compositionally biased region" description="Low complexity" evidence="6">
    <location>
        <begin position="133"/>
        <end position="143"/>
    </location>
</feature>
<dbReference type="Proteomes" id="UP000193920">
    <property type="component" value="Unassembled WGS sequence"/>
</dbReference>
<keyword evidence="3" id="KW-0963">Cytoplasm</keyword>
<feature type="compositionally biased region" description="Basic and acidic residues" evidence="6">
    <location>
        <begin position="162"/>
        <end position="174"/>
    </location>
</feature>
<dbReference type="OrthoDB" id="10264920at2759"/>
<evidence type="ECO:0000256" key="5">
    <source>
        <dbReference type="ARBA" id="ARBA00023273"/>
    </source>
</evidence>
<evidence type="ECO:0000256" key="1">
    <source>
        <dbReference type="ARBA" id="ARBA00004138"/>
    </source>
</evidence>
<organism evidence="8 9">
    <name type="scientific">Neocallimastix californiae</name>
    <dbReference type="NCBI Taxonomy" id="1754190"/>
    <lineage>
        <taxon>Eukaryota</taxon>
        <taxon>Fungi</taxon>
        <taxon>Fungi incertae sedis</taxon>
        <taxon>Chytridiomycota</taxon>
        <taxon>Chytridiomycota incertae sedis</taxon>
        <taxon>Neocallimastigomycetes</taxon>
        <taxon>Neocallimastigales</taxon>
        <taxon>Neocallimastigaceae</taxon>
        <taxon>Neocallimastix</taxon>
    </lineage>
</organism>
<keyword evidence="9" id="KW-1185">Reference proteome</keyword>
<evidence type="ECO:0000256" key="3">
    <source>
        <dbReference type="ARBA" id="ARBA00022490"/>
    </source>
</evidence>
<reference evidence="8 9" key="1">
    <citation type="submission" date="2016-08" db="EMBL/GenBank/DDBJ databases">
        <title>A Parts List for Fungal Cellulosomes Revealed by Comparative Genomics.</title>
        <authorList>
            <consortium name="DOE Joint Genome Institute"/>
            <person name="Haitjema C.H."/>
            <person name="Gilmore S.P."/>
            <person name="Henske J.K."/>
            <person name="Solomon K.V."/>
            <person name="De Groot R."/>
            <person name="Kuo A."/>
            <person name="Mondo S.J."/>
            <person name="Salamov A.A."/>
            <person name="Labutti K."/>
            <person name="Zhao Z."/>
            <person name="Chiniquy J."/>
            <person name="Barry K."/>
            <person name="Brewer H.M."/>
            <person name="Purvine S.O."/>
            <person name="Wright A.T."/>
            <person name="Boxma B."/>
            <person name="Van Alen T."/>
            <person name="Hackstein J.H."/>
            <person name="Baker S.E."/>
            <person name="Grigoriev I.V."/>
            <person name="O'Malley M.A."/>
        </authorList>
    </citation>
    <scope>NUCLEOTIDE SEQUENCE [LARGE SCALE GENOMIC DNA]</scope>
    <source>
        <strain evidence="8 9">G1</strain>
    </source>
</reference>
<sequence length="286" mass="33465">MDARKIAQKQSSGNAVKSILCPTNGIRDEIRKKGGVPKNHARENYIRIKLQEQAYKEKRMMESIPKPQPFKLKQFSNVTSKVSTRRASPNESRIPSKMVSGIATPKQSVAKAAELNMMDELQERFNQLNLLKNHSNENSNNKNFIKKNKIEAQKKPVPKNNVTKESKEPSRKTKIGEVPQYLVNRKLRWQEEQRKIMEREQQGYIPDNMMVLPEEDRLETLKYLNKNRDTILDEIRKCPITTETLRMKNHKKELTNKIEEIDKAIEMFSQKRVLVMKEDFEAMKNN</sequence>
<dbReference type="InterPro" id="IPR052102">
    <property type="entry name" value="Enkurin_domain-protein"/>
</dbReference>